<dbReference type="EMBL" id="JBJJXI010000073">
    <property type="protein sequence ID" value="KAL3396198.1"/>
    <property type="molecule type" value="Genomic_DNA"/>
</dbReference>
<reference evidence="2 3" key="1">
    <citation type="journal article" date="2024" name="bioRxiv">
        <title>A reference genome for Trichogramma kaykai: A tiny desert-dwelling parasitoid wasp with competing sex-ratio distorters.</title>
        <authorList>
            <person name="Culotta J."/>
            <person name="Lindsey A.R."/>
        </authorList>
    </citation>
    <scope>NUCLEOTIDE SEQUENCE [LARGE SCALE GENOMIC DNA]</scope>
    <source>
        <strain evidence="2 3">KSX58</strain>
    </source>
</reference>
<gene>
    <name evidence="2" type="ORF">TKK_009793</name>
</gene>
<dbReference type="Proteomes" id="UP001627154">
    <property type="component" value="Unassembled WGS sequence"/>
</dbReference>
<proteinExistence type="predicted"/>
<comment type="caution">
    <text evidence="2">The sequence shown here is derived from an EMBL/GenBank/DDBJ whole genome shotgun (WGS) entry which is preliminary data.</text>
</comment>
<evidence type="ECO:0000256" key="1">
    <source>
        <dbReference type="SAM" id="MobiDB-lite"/>
    </source>
</evidence>
<dbReference type="AlphaFoldDB" id="A0ABD2WUG2"/>
<evidence type="ECO:0000313" key="3">
    <source>
        <dbReference type="Proteomes" id="UP001627154"/>
    </source>
</evidence>
<feature type="compositionally biased region" description="Basic and acidic residues" evidence="1">
    <location>
        <begin position="100"/>
        <end position="129"/>
    </location>
</feature>
<sequence length="175" mass="19983">MAVTMYKLLSKKNLEHESGRLSQARPILATRRLYTSRWYLCDGLFSHSRIHYTLMLIPTSTASSGHLLQALSSLLRLVITLLAKQSAISSEFWHVPPSRHPSDDARRVSSAGRREGPAEECWREHTRPREKYCESHRSQEYMLVGGSTLPVERNFASSQDPSMSGHPKEEPSRRH</sequence>
<name>A0ABD2WUG2_9HYME</name>
<evidence type="ECO:0000313" key="2">
    <source>
        <dbReference type="EMBL" id="KAL3396198.1"/>
    </source>
</evidence>
<feature type="compositionally biased region" description="Basic and acidic residues" evidence="1">
    <location>
        <begin position="166"/>
        <end position="175"/>
    </location>
</feature>
<feature type="region of interest" description="Disordered" evidence="1">
    <location>
        <begin position="98"/>
        <end position="129"/>
    </location>
</feature>
<accession>A0ABD2WUG2</accession>
<feature type="region of interest" description="Disordered" evidence="1">
    <location>
        <begin position="149"/>
        <end position="175"/>
    </location>
</feature>
<keyword evidence="3" id="KW-1185">Reference proteome</keyword>
<protein>
    <submittedName>
        <fullName evidence="2">Uncharacterized protein</fullName>
    </submittedName>
</protein>
<organism evidence="2 3">
    <name type="scientific">Trichogramma kaykai</name>
    <dbReference type="NCBI Taxonomy" id="54128"/>
    <lineage>
        <taxon>Eukaryota</taxon>
        <taxon>Metazoa</taxon>
        <taxon>Ecdysozoa</taxon>
        <taxon>Arthropoda</taxon>
        <taxon>Hexapoda</taxon>
        <taxon>Insecta</taxon>
        <taxon>Pterygota</taxon>
        <taxon>Neoptera</taxon>
        <taxon>Endopterygota</taxon>
        <taxon>Hymenoptera</taxon>
        <taxon>Apocrita</taxon>
        <taxon>Proctotrupomorpha</taxon>
        <taxon>Chalcidoidea</taxon>
        <taxon>Trichogrammatidae</taxon>
        <taxon>Trichogramma</taxon>
    </lineage>
</organism>